<protein>
    <submittedName>
        <fullName evidence="1">Uncharacterized protein</fullName>
    </submittedName>
</protein>
<feature type="non-terminal residue" evidence="1">
    <location>
        <position position="223"/>
    </location>
</feature>
<sequence length="223" mass="26213">KLYNFFSDSQTRWSARADAVSALHEGHKQIIEALMSIAEDTEQPRETRHEALSLSRKMGNLEFIILTDIWSTILERTDKTNNYLQKETIAIDVATNLFTSLDNFIINLRDKFDYFELSVKEKNPESDCKDLSQRTRDASEEELEMERLHLTKYLKIVQSSENKETNSLSGIYHLFKENKIEDTFPNVEIALRIFLSMMVTRMKKYNASKNIVHRMRCAQRHRL</sequence>
<dbReference type="AlphaFoldDB" id="A0A8K0CP31"/>
<gene>
    <name evidence="1" type="ORF">ILUMI_15198</name>
</gene>
<reference evidence="1" key="1">
    <citation type="submission" date="2019-08" db="EMBL/GenBank/DDBJ databases">
        <title>The genome of the North American firefly Photinus pyralis.</title>
        <authorList>
            <consortium name="Photinus pyralis genome working group"/>
            <person name="Fallon T.R."/>
            <person name="Sander Lower S.E."/>
            <person name="Weng J.-K."/>
        </authorList>
    </citation>
    <scope>NUCLEOTIDE SEQUENCE</scope>
    <source>
        <strain evidence="1">TRF0915ILg1</strain>
        <tissue evidence="1">Whole body</tissue>
    </source>
</reference>
<evidence type="ECO:0000313" key="1">
    <source>
        <dbReference type="EMBL" id="KAF2890975.1"/>
    </source>
</evidence>
<comment type="caution">
    <text evidence="1">The sequence shown here is derived from an EMBL/GenBank/DDBJ whole genome shotgun (WGS) entry which is preliminary data.</text>
</comment>
<dbReference type="OrthoDB" id="6624624at2759"/>
<accession>A0A8K0CP31</accession>
<dbReference type="Proteomes" id="UP000801492">
    <property type="component" value="Unassembled WGS sequence"/>
</dbReference>
<proteinExistence type="predicted"/>
<dbReference type="EMBL" id="VTPC01042790">
    <property type="protein sequence ID" value="KAF2890975.1"/>
    <property type="molecule type" value="Genomic_DNA"/>
</dbReference>
<keyword evidence="2" id="KW-1185">Reference proteome</keyword>
<evidence type="ECO:0000313" key="2">
    <source>
        <dbReference type="Proteomes" id="UP000801492"/>
    </source>
</evidence>
<name>A0A8K0CP31_IGNLU</name>
<organism evidence="1 2">
    <name type="scientific">Ignelater luminosus</name>
    <name type="common">Cucubano</name>
    <name type="synonym">Pyrophorus luminosus</name>
    <dbReference type="NCBI Taxonomy" id="2038154"/>
    <lineage>
        <taxon>Eukaryota</taxon>
        <taxon>Metazoa</taxon>
        <taxon>Ecdysozoa</taxon>
        <taxon>Arthropoda</taxon>
        <taxon>Hexapoda</taxon>
        <taxon>Insecta</taxon>
        <taxon>Pterygota</taxon>
        <taxon>Neoptera</taxon>
        <taxon>Endopterygota</taxon>
        <taxon>Coleoptera</taxon>
        <taxon>Polyphaga</taxon>
        <taxon>Elateriformia</taxon>
        <taxon>Elateroidea</taxon>
        <taxon>Elateridae</taxon>
        <taxon>Agrypninae</taxon>
        <taxon>Pyrophorini</taxon>
        <taxon>Ignelater</taxon>
    </lineage>
</organism>